<dbReference type="Proteomes" id="UP000001357">
    <property type="component" value="Unassembled WGS sequence"/>
</dbReference>
<gene>
    <name evidence="5" type="ORF">MONBRDRAFT_30969</name>
</gene>
<dbReference type="InterPro" id="IPR029033">
    <property type="entry name" value="His_PPase_superfam"/>
</dbReference>
<dbReference type="GO" id="GO:0000828">
    <property type="term" value="F:inositol hexakisphosphate kinase activity"/>
    <property type="evidence" value="ECO:0000318"/>
    <property type="project" value="GO_Central"/>
</dbReference>
<dbReference type="InterPro" id="IPR005522">
    <property type="entry name" value="IPK"/>
</dbReference>
<dbReference type="EC" id="2.7.-.-" evidence="4"/>
<dbReference type="SUPFAM" id="SSF47473">
    <property type="entry name" value="EF-hand"/>
    <property type="match status" value="1"/>
</dbReference>
<dbReference type="AlphaFoldDB" id="A9UQG4"/>
<evidence type="ECO:0000256" key="2">
    <source>
        <dbReference type="ARBA" id="ARBA00022679"/>
    </source>
</evidence>
<dbReference type="Pfam" id="PF03770">
    <property type="entry name" value="IPK"/>
    <property type="match status" value="1"/>
</dbReference>
<dbReference type="InterPro" id="IPR038286">
    <property type="entry name" value="IPK_sf"/>
</dbReference>
<dbReference type="eggNOG" id="KOG1620">
    <property type="taxonomic scope" value="Eukaryota"/>
</dbReference>
<dbReference type="SUPFAM" id="SSF56104">
    <property type="entry name" value="SAICAR synthase-like"/>
    <property type="match status" value="1"/>
</dbReference>
<keyword evidence="2 4" id="KW-0808">Transferase</keyword>
<dbReference type="eggNOG" id="KOG3720">
    <property type="taxonomic scope" value="Eukaryota"/>
</dbReference>
<dbReference type="GO" id="GO:0032958">
    <property type="term" value="P:inositol phosphate biosynthetic process"/>
    <property type="evidence" value="ECO:0000318"/>
    <property type="project" value="GO_Central"/>
</dbReference>
<dbReference type="PANTHER" id="PTHR12400">
    <property type="entry name" value="INOSITOL POLYPHOSPHATE KINASE"/>
    <property type="match status" value="1"/>
</dbReference>
<dbReference type="InParanoid" id="A9UQG4"/>
<name>A9UQG4_MONBE</name>
<dbReference type="GO" id="GO:0005634">
    <property type="term" value="C:nucleus"/>
    <property type="evidence" value="ECO:0000318"/>
    <property type="project" value="GO_Central"/>
</dbReference>
<evidence type="ECO:0000256" key="4">
    <source>
        <dbReference type="RuleBase" id="RU363090"/>
    </source>
</evidence>
<evidence type="ECO:0000313" key="5">
    <source>
        <dbReference type="EMBL" id="EDQ92594.1"/>
    </source>
</evidence>
<evidence type="ECO:0000256" key="3">
    <source>
        <dbReference type="ARBA" id="ARBA00022777"/>
    </source>
</evidence>
<comment type="similarity">
    <text evidence="1 4">Belongs to the inositol phosphokinase (IPK) family.</text>
</comment>
<dbReference type="RefSeq" id="XP_001742356.1">
    <property type="nucleotide sequence ID" value="XM_001742304.1"/>
</dbReference>
<dbReference type="STRING" id="81824.A9UQG4"/>
<dbReference type="Pfam" id="PF00328">
    <property type="entry name" value="His_Phos_2"/>
    <property type="match status" value="1"/>
</dbReference>
<dbReference type="Gene3D" id="3.40.50.1240">
    <property type="entry name" value="Phosphoglycerate mutase-like"/>
    <property type="match status" value="1"/>
</dbReference>
<dbReference type="InterPro" id="IPR033379">
    <property type="entry name" value="Acid_Pase_AS"/>
</dbReference>
<dbReference type="KEGG" id="mbr:MONBRDRAFT_30969"/>
<dbReference type="EMBL" id="CH991543">
    <property type="protein sequence ID" value="EDQ92594.1"/>
    <property type="molecule type" value="Genomic_DNA"/>
</dbReference>
<dbReference type="GeneID" id="5887836"/>
<protein>
    <recommendedName>
        <fullName evidence="4">Kinase</fullName>
        <ecNumber evidence="4">2.7.-.-</ecNumber>
    </recommendedName>
</protein>
<proteinExistence type="inferred from homology"/>
<dbReference type="SUPFAM" id="SSF53254">
    <property type="entry name" value="Phosphoglycerate mutase-like"/>
    <property type="match status" value="1"/>
</dbReference>
<dbReference type="InterPro" id="IPR011992">
    <property type="entry name" value="EF-hand-dom_pair"/>
</dbReference>
<evidence type="ECO:0000256" key="1">
    <source>
        <dbReference type="ARBA" id="ARBA00007374"/>
    </source>
</evidence>
<sequence length="1162" mass="131701">MDATTQGVEAVAALLKGLKPHYASLDELFASHANEAGAVAQDKLEILLGEELQLPLLVVQRLLAICPSQEVHYVDFMQNVIMGHIGLAIQQQNVNLRVVFKAHDERSYGYLTRHQLVLLLRTVVDLPTPDIDFLLNQVDPNSRDKIRYDQFVAKFLRSETHQLRREAWKVAHNRTLRAVVVITRHGARFPLKPFPRDNHWPQEKEFWTNYGGRLTPVGCQQHTKLGDMLRAKYLERDQLLEVDAPNLSERVEVYTSNSDRTLMSAQRTAAQSTGSLRDFIAYPEHRKRQWKTNQQYVTFGMPHHCVCVCVCERQTASIPIHVASETYSPLLHGFKSNAAYETIKDDVFERAPDFRAWAEEERFCQLAEKLWQSTGFEKIDPEKSMRKRLQSFQSVSQQINIERAHAMELLFNADDVTLDVADEEALRLVADTICRLRYCGLNNDDQRRLARLAAGTLPSTIINSFQSIVDAEERNGRLTVYSAHDNSLMAMLAQLGFKDFPIPSFAAHLCFELHEPVPGQYRVRVLYNPDPDVFGFADDEAVLQGYKETVHPCRVPGPGQVCEWLQRDFGDMEFEEFKNILMLDRRSFPDEPSWVEATSGDPWALDVEPVAVPGTTQPMYMVDGVPRYVLRPFDKQVAGHVDTIMLLGDTKLCKPLNDQEHAFYMLLFGDEQDAAVVPRTVSQPFTAQAKEFLNAHLDQVQLWRDCLKRWMPRYFGTIHVQQEDMQIASSNSTSSLAEATPSRPKFTRRFTVSVPESYASPDPTSFKGLRRSSIGYPALPLEEVPSHAEDADMLAMSHRGVVVGWDKLLWFSEMVRDSVSTPPLGELNLREHVAQVLRPTDERLANIAWPQVPGQGFGLVTESDAIVPLYFASQVLCLKWYNACRGLINSLPEEEAALYEPSLVRESTISSLEKALLTLKEAEEFLVATRFGTKPVERKQAWPMRTNSLRQASSQATNSARKPREQRHVFVVLENLLVTYDAPCILDLKLGTRQHGDDATPEKRARQLAKCQATTSGSLGIRCCGMRLAQADGSVEVYDKFYGRQLTKETFESQCLRKFFSVGEGSLRREVIESLAVKLDALISDLKRLDGFRFYSCSLLVVYNGRVNDLRAELRLIDFAKTIHPASPLWNADVHKGSDAGQLFGLTQLHRMLTRLVSESEA</sequence>
<dbReference type="Gene3D" id="3.30.470.160">
    <property type="entry name" value="Inositol polyphosphate kinase"/>
    <property type="match status" value="1"/>
</dbReference>
<dbReference type="PANTHER" id="PTHR12400:SF21">
    <property type="entry name" value="KINASE"/>
    <property type="match status" value="1"/>
</dbReference>
<organism evidence="5 6">
    <name type="scientific">Monosiga brevicollis</name>
    <name type="common">Choanoflagellate</name>
    <dbReference type="NCBI Taxonomy" id="81824"/>
    <lineage>
        <taxon>Eukaryota</taxon>
        <taxon>Choanoflagellata</taxon>
        <taxon>Craspedida</taxon>
        <taxon>Salpingoecidae</taxon>
        <taxon>Monosiga</taxon>
    </lineage>
</organism>
<reference evidence="5 6" key="1">
    <citation type="journal article" date="2008" name="Nature">
        <title>The genome of the choanoflagellate Monosiga brevicollis and the origin of metazoans.</title>
        <authorList>
            <consortium name="JGI Sequencing"/>
            <person name="King N."/>
            <person name="Westbrook M.J."/>
            <person name="Young S.L."/>
            <person name="Kuo A."/>
            <person name="Abedin M."/>
            <person name="Chapman J."/>
            <person name="Fairclough S."/>
            <person name="Hellsten U."/>
            <person name="Isogai Y."/>
            <person name="Letunic I."/>
            <person name="Marr M."/>
            <person name="Pincus D."/>
            <person name="Putnam N."/>
            <person name="Rokas A."/>
            <person name="Wright K.J."/>
            <person name="Zuzow R."/>
            <person name="Dirks W."/>
            <person name="Good M."/>
            <person name="Goodstein D."/>
            <person name="Lemons D."/>
            <person name="Li W."/>
            <person name="Lyons J.B."/>
            <person name="Morris A."/>
            <person name="Nichols S."/>
            <person name="Richter D.J."/>
            <person name="Salamov A."/>
            <person name="Bork P."/>
            <person name="Lim W.A."/>
            <person name="Manning G."/>
            <person name="Miller W.T."/>
            <person name="McGinnis W."/>
            <person name="Shapiro H."/>
            <person name="Tjian R."/>
            <person name="Grigoriev I.V."/>
            <person name="Rokhsar D."/>
        </authorList>
    </citation>
    <scope>NUCLEOTIDE SEQUENCE [LARGE SCALE GENOMIC DNA]</scope>
    <source>
        <strain evidence="6">MX1 / ATCC 50154</strain>
    </source>
</reference>
<dbReference type="InterPro" id="IPR000560">
    <property type="entry name" value="His_Pase_clade-2"/>
</dbReference>
<dbReference type="Gene3D" id="1.10.238.10">
    <property type="entry name" value="EF-hand"/>
    <property type="match status" value="1"/>
</dbReference>
<dbReference type="GO" id="GO:0005737">
    <property type="term" value="C:cytoplasm"/>
    <property type="evidence" value="ECO:0000318"/>
    <property type="project" value="GO_Central"/>
</dbReference>
<evidence type="ECO:0000313" key="6">
    <source>
        <dbReference type="Proteomes" id="UP000001357"/>
    </source>
</evidence>
<dbReference type="PROSITE" id="PS00616">
    <property type="entry name" value="HIS_ACID_PHOSPHAT_1"/>
    <property type="match status" value="1"/>
</dbReference>
<accession>A9UQG4</accession>
<dbReference type="OMA" id="NIERAHA"/>
<keyword evidence="6" id="KW-1185">Reference proteome</keyword>
<dbReference type="GO" id="GO:0046854">
    <property type="term" value="P:phosphatidylinositol phosphate biosynthetic process"/>
    <property type="evidence" value="ECO:0000318"/>
    <property type="project" value="GO_Central"/>
</dbReference>
<keyword evidence="3 4" id="KW-0418">Kinase</keyword>
<dbReference type="CDD" id="cd07061">
    <property type="entry name" value="HP_HAP_like"/>
    <property type="match status" value="1"/>
</dbReference>